<dbReference type="InterPro" id="IPR029151">
    <property type="entry name" value="Sensor-like_sf"/>
</dbReference>
<gene>
    <name evidence="4" type="ORF">ACFSB2_25740</name>
</gene>
<name>A0ABW4JNN1_9BACL</name>
<sequence length="271" mass="29432">MNNLACLLQVAPILNSLLQNQDVTLAIANTSEIVYFKDGKTIHVGHVGYKLQPGDGLYEAVHEKQEYVGLVPAEVVGVPFRSTAIPILDEAGNAIGVVGMAASLDKQNTIANVAEHIVENFKQISASVENVTDETQKISESHETILRSAQRSSEQTEQTATIIEFIQDVSRQTKILGLNASIEAARAGEDGRGFSVVAQEIRKLADNTKTAVGQIESRLSEMKSSAQDVEKHVADNAQSIETQVASIQQVMTSIEELQSLSEQLFELARDF</sequence>
<keyword evidence="1 2" id="KW-0807">Transducer</keyword>
<dbReference type="PANTHER" id="PTHR32089:SF112">
    <property type="entry name" value="LYSOZYME-LIKE PROTEIN-RELATED"/>
    <property type="match status" value="1"/>
</dbReference>
<dbReference type="RefSeq" id="WP_377946056.1">
    <property type="nucleotide sequence ID" value="NZ_JBHUCX010000100.1"/>
</dbReference>
<protein>
    <submittedName>
        <fullName evidence="4">Methyl-accepting chemotaxis protein</fullName>
    </submittedName>
</protein>
<evidence type="ECO:0000259" key="3">
    <source>
        <dbReference type="PROSITE" id="PS50111"/>
    </source>
</evidence>
<comment type="caution">
    <text evidence="4">The sequence shown here is derived from an EMBL/GenBank/DDBJ whole genome shotgun (WGS) entry which is preliminary data.</text>
</comment>
<evidence type="ECO:0000313" key="4">
    <source>
        <dbReference type="EMBL" id="MFD1678074.1"/>
    </source>
</evidence>
<evidence type="ECO:0000256" key="1">
    <source>
        <dbReference type="ARBA" id="ARBA00023224"/>
    </source>
</evidence>
<feature type="domain" description="Methyl-accepting transducer" evidence="3">
    <location>
        <begin position="100"/>
        <end position="271"/>
    </location>
</feature>
<dbReference type="Gene3D" id="1.10.287.950">
    <property type="entry name" value="Methyl-accepting chemotaxis protein"/>
    <property type="match status" value="1"/>
</dbReference>
<reference evidence="5" key="1">
    <citation type="journal article" date="2019" name="Int. J. Syst. Evol. Microbiol.">
        <title>The Global Catalogue of Microorganisms (GCM) 10K type strain sequencing project: providing services to taxonomists for standard genome sequencing and annotation.</title>
        <authorList>
            <consortium name="The Broad Institute Genomics Platform"/>
            <consortium name="The Broad Institute Genome Sequencing Center for Infectious Disease"/>
            <person name="Wu L."/>
            <person name="Ma J."/>
        </authorList>
    </citation>
    <scope>NUCLEOTIDE SEQUENCE [LARGE SCALE GENOMIC DNA]</scope>
    <source>
        <strain evidence="5">CGMCC 1.12286</strain>
    </source>
</reference>
<dbReference type="PANTHER" id="PTHR32089">
    <property type="entry name" value="METHYL-ACCEPTING CHEMOTAXIS PROTEIN MCPB"/>
    <property type="match status" value="1"/>
</dbReference>
<evidence type="ECO:0000313" key="5">
    <source>
        <dbReference type="Proteomes" id="UP001597079"/>
    </source>
</evidence>
<dbReference type="EMBL" id="JBHUCX010000100">
    <property type="protein sequence ID" value="MFD1678074.1"/>
    <property type="molecule type" value="Genomic_DNA"/>
</dbReference>
<dbReference type="Proteomes" id="UP001597079">
    <property type="component" value="Unassembled WGS sequence"/>
</dbReference>
<proteinExistence type="predicted"/>
<dbReference type="SMART" id="SM00283">
    <property type="entry name" value="MA"/>
    <property type="match status" value="1"/>
</dbReference>
<keyword evidence="5" id="KW-1185">Reference proteome</keyword>
<dbReference type="SUPFAM" id="SSF103190">
    <property type="entry name" value="Sensory domain-like"/>
    <property type="match status" value="1"/>
</dbReference>
<dbReference type="PROSITE" id="PS50111">
    <property type="entry name" value="CHEMOTAXIS_TRANSDUC_2"/>
    <property type="match status" value="1"/>
</dbReference>
<dbReference type="Pfam" id="PF00015">
    <property type="entry name" value="MCPsignal"/>
    <property type="match status" value="1"/>
</dbReference>
<accession>A0ABW4JNN1</accession>
<dbReference type="InterPro" id="IPR004089">
    <property type="entry name" value="MCPsignal_dom"/>
</dbReference>
<dbReference type="SUPFAM" id="SSF58104">
    <property type="entry name" value="Methyl-accepting chemotaxis protein (MCP) signaling domain"/>
    <property type="match status" value="1"/>
</dbReference>
<organism evidence="4 5">
    <name type="scientific">Alicyclobacillus fodiniaquatilis</name>
    <dbReference type="NCBI Taxonomy" id="1661150"/>
    <lineage>
        <taxon>Bacteria</taxon>
        <taxon>Bacillati</taxon>
        <taxon>Bacillota</taxon>
        <taxon>Bacilli</taxon>
        <taxon>Bacillales</taxon>
        <taxon>Alicyclobacillaceae</taxon>
        <taxon>Alicyclobacillus</taxon>
    </lineage>
</organism>
<evidence type="ECO:0000256" key="2">
    <source>
        <dbReference type="PROSITE-ProRule" id="PRU00284"/>
    </source>
</evidence>